<dbReference type="Gene3D" id="3.40.50.1000">
    <property type="entry name" value="HAD superfamily/HAD-like"/>
    <property type="match status" value="2"/>
</dbReference>
<dbReference type="PANTHER" id="PTHR19288">
    <property type="entry name" value="4-NITROPHENYLPHOSPHATASE-RELATED"/>
    <property type="match status" value="1"/>
</dbReference>
<reference evidence="1 4" key="2">
    <citation type="submission" date="2018-01" db="EMBL/GenBank/DDBJ databases">
        <title>Complete genome sequence of Caulobacter flavus RHGG3.</title>
        <authorList>
            <person name="Yang E."/>
        </authorList>
    </citation>
    <scope>NUCLEOTIDE SEQUENCE [LARGE SCALE GENOMIC DNA]</scope>
    <source>
        <strain evidence="1 4">RHGG3</strain>
    </source>
</reference>
<evidence type="ECO:0000313" key="4">
    <source>
        <dbReference type="Proteomes" id="UP000281192"/>
    </source>
</evidence>
<dbReference type="EMBL" id="CP026100">
    <property type="protein sequence ID" value="AYV46696.1"/>
    <property type="molecule type" value="Genomic_DNA"/>
</dbReference>
<dbReference type="Pfam" id="PF13344">
    <property type="entry name" value="Hydrolase_6"/>
    <property type="match status" value="1"/>
</dbReference>
<dbReference type="KEGG" id="cfh:C1707_10705"/>
<dbReference type="PANTHER" id="PTHR19288:SF90">
    <property type="entry name" value="OS08G0542600 PROTEIN"/>
    <property type="match status" value="1"/>
</dbReference>
<dbReference type="InterPro" id="IPR006356">
    <property type="entry name" value="HAD-SF_hydro_IIA_hyp3"/>
</dbReference>
<organism evidence="2 3">
    <name type="scientific">Caulobacter flavus</name>
    <dbReference type="NCBI Taxonomy" id="1679497"/>
    <lineage>
        <taxon>Bacteria</taxon>
        <taxon>Pseudomonadati</taxon>
        <taxon>Pseudomonadota</taxon>
        <taxon>Alphaproteobacteria</taxon>
        <taxon>Caulobacterales</taxon>
        <taxon>Caulobacteraceae</taxon>
        <taxon>Caulobacter</taxon>
    </lineage>
</organism>
<dbReference type="GO" id="GO:0005737">
    <property type="term" value="C:cytoplasm"/>
    <property type="evidence" value="ECO:0007669"/>
    <property type="project" value="TreeGrafter"/>
</dbReference>
<dbReference type="EMBL" id="PJRQ01000044">
    <property type="protein sequence ID" value="PLR07933.1"/>
    <property type="molecule type" value="Genomic_DNA"/>
</dbReference>
<sequence>MIDFPAGLSALTDRYDVVLCDVWGVIHNGVRNFPEACEALERFNADHGPVVLISNAPRPSSDVLAQLDGLKVRREAWSAFVTSGDATRSLLAARAPGKVWKIGPERDEPLYAGLGLEGAGCEAADFICCTGLFDDENETAEDYRGQLQVAADRGLVFICANPDRVVQRGDKLIFCAGALADLYEELGGQVVMAGKPYAAIYDLALAEAERLKGGPVDRSRVLCIGDGVITDVLGAENQKLACLFVAKGIHGDKALGPDGLLAPEGVAKLLAAESVGAAHAIADLVW</sequence>
<dbReference type="NCBIfam" id="TIGR01460">
    <property type="entry name" value="HAD-SF-IIA"/>
    <property type="match status" value="1"/>
</dbReference>
<evidence type="ECO:0000313" key="3">
    <source>
        <dbReference type="Proteomes" id="UP000234483"/>
    </source>
</evidence>
<dbReference type="InterPro" id="IPR006357">
    <property type="entry name" value="HAD-SF_hydro_IIA"/>
</dbReference>
<accession>A0A2N5CNA7</accession>
<evidence type="ECO:0000313" key="2">
    <source>
        <dbReference type="EMBL" id="PLR07933.1"/>
    </source>
</evidence>
<dbReference type="Pfam" id="PF13242">
    <property type="entry name" value="Hydrolase_like"/>
    <property type="match status" value="1"/>
</dbReference>
<dbReference type="RefSeq" id="WP_101715099.1">
    <property type="nucleotide sequence ID" value="NZ_CP026100.1"/>
</dbReference>
<dbReference type="Proteomes" id="UP000281192">
    <property type="component" value="Chromosome"/>
</dbReference>
<evidence type="ECO:0000313" key="1">
    <source>
        <dbReference type="EMBL" id="AYV46696.1"/>
    </source>
</evidence>
<proteinExistence type="predicted"/>
<protein>
    <submittedName>
        <fullName evidence="2">TIGR01459 family HAD-type hydrolase</fullName>
    </submittedName>
</protein>
<keyword evidence="2" id="KW-0378">Hydrolase</keyword>
<reference evidence="2 3" key="1">
    <citation type="submission" date="2017-12" db="EMBL/GenBank/DDBJ databases">
        <title>The genome sequence of Caulobacter flavus CGMCC1 15093.</title>
        <authorList>
            <person name="Gao J."/>
            <person name="Mao X."/>
            <person name="Sun J."/>
        </authorList>
    </citation>
    <scope>NUCLEOTIDE SEQUENCE [LARGE SCALE GENOMIC DNA]</scope>
    <source>
        <strain evidence="2 3">CGMCC1 15093</strain>
    </source>
</reference>
<dbReference type="SUPFAM" id="SSF56784">
    <property type="entry name" value="HAD-like"/>
    <property type="match status" value="1"/>
</dbReference>
<dbReference type="NCBIfam" id="TIGR01459">
    <property type="entry name" value="HAD-SF-IIA-hyp4"/>
    <property type="match status" value="1"/>
</dbReference>
<dbReference type="OrthoDB" id="9791073at2"/>
<dbReference type="CDD" id="cd07525">
    <property type="entry name" value="HAD_like"/>
    <property type="match status" value="1"/>
</dbReference>
<dbReference type="Proteomes" id="UP000234483">
    <property type="component" value="Unassembled WGS sequence"/>
</dbReference>
<name>A0A2N5CNA7_9CAUL</name>
<keyword evidence="4" id="KW-1185">Reference proteome</keyword>
<dbReference type="InterPro" id="IPR023214">
    <property type="entry name" value="HAD_sf"/>
</dbReference>
<dbReference type="GO" id="GO:0016791">
    <property type="term" value="F:phosphatase activity"/>
    <property type="evidence" value="ECO:0007669"/>
    <property type="project" value="TreeGrafter"/>
</dbReference>
<dbReference type="InterPro" id="IPR036412">
    <property type="entry name" value="HAD-like_sf"/>
</dbReference>
<gene>
    <name evidence="1" type="ORF">C1707_10705</name>
    <name evidence="2" type="ORF">CFHF_22180</name>
</gene>
<dbReference type="AlphaFoldDB" id="A0A2N5CNA7"/>